<keyword evidence="1" id="KW-1133">Transmembrane helix</keyword>
<evidence type="ECO:0000313" key="5">
    <source>
        <dbReference type="Proteomes" id="UP000293902"/>
    </source>
</evidence>
<evidence type="ECO:0000313" key="2">
    <source>
        <dbReference type="EMBL" id="QBH13493.1"/>
    </source>
</evidence>
<gene>
    <name evidence="3" type="ORF">DO021_01420</name>
    <name evidence="2" type="ORF">EYB58_11490</name>
</gene>
<dbReference type="InterPro" id="IPR012902">
    <property type="entry name" value="N_methyl_site"/>
</dbReference>
<keyword evidence="1" id="KW-0812">Transmembrane</keyword>
<dbReference type="Pfam" id="PF07963">
    <property type="entry name" value="N_methyl"/>
    <property type="match status" value="1"/>
</dbReference>
<name>A0A328FGJ2_9BACT</name>
<keyword evidence="1" id="KW-0472">Membrane</keyword>
<dbReference type="AlphaFoldDB" id="A0A328FGJ2"/>
<dbReference type="RefSeq" id="WP_111953003.1">
    <property type="nucleotide sequence ID" value="NZ_CP036313.1"/>
</dbReference>
<keyword evidence="5" id="KW-1185">Reference proteome</keyword>
<dbReference type="Proteomes" id="UP000293902">
    <property type="component" value="Chromosome"/>
</dbReference>
<feature type="transmembrane region" description="Helical" evidence="1">
    <location>
        <begin position="12"/>
        <end position="30"/>
    </location>
</feature>
<reference evidence="3 4" key="1">
    <citation type="submission" date="2018-06" db="EMBL/GenBank/DDBJ databases">
        <title>Complete Genome Sequence of Desulfobacter hydrogenophilus (DSM3380).</title>
        <authorList>
            <person name="Marietou A."/>
            <person name="Schreiber L."/>
            <person name="Marshall I."/>
            <person name="Jorgensen B."/>
        </authorList>
    </citation>
    <scope>NUCLEOTIDE SEQUENCE [LARGE SCALE GENOMIC DNA]</scope>
    <source>
        <strain evidence="3 4">DSM 3380</strain>
    </source>
</reference>
<evidence type="ECO:0000313" key="4">
    <source>
        <dbReference type="Proteomes" id="UP000248798"/>
    </source>
</evidence>
<proteinExistence type="predicted"/>
<evidence type="ECO:0000256" key="1">
    <source>
        <dbReference type="SAM" id="Phobius"/>
    </source>
</evidence>
<dbReference type="NCBIfam" id="TIGR02532">
    <property type="entry name" value="IV_pilin_GFxxxE"/>
    <property type="match status" value="1"/>
</dbReference>
<reference evidence="2 5" key="2">
    <citation type="submission" date="2019-02" db="EMBL/GenBank/DDBJ databases">
        <title>Complete genome sequence of Desulfobacter hydrogenophilus AcRS1.</title>
        <authorList>
            <person name="Marietou A."/>
            <person name="Lund M.B."/>
            <person name="Marshall I.P.G."/>
            <person name="Schreiber L."/>
            <person name="Jorgensen B."/>
        </authorList>
    </citation>
    <scope>NUCLEOTIDE SEQUENCE [LARGE SCALE GENOMIC DNA]</scope>
    <source>
        <strain evidence="2 5">AcRS1</strain>
    </source>
</reference>
<protein>
    <submittedName>
        <fullName evidence="2">Prepilin-type N-terminal cleavage/methylation domain-containing protein</fullName>
    </submittedName>
    <submittedName>
        <fullName evidence="3">Prepilin-type cleavage/methylation domain-containing protein</fullName>
    </submittedName>
</protein>
<evidence type="ECO:0000313" key="3">
    <source>
        <dbReference type="EMBL" id="RAM03744.1"/>
    </source>
</evidence>
<dbReference type="Proteomes" id="UP000248798">
    <property type="component" value="Unassembled WGS sequence"/>
</dbReference>
<organism evidence="3 4">
    <name type="scientific">Desulfobacter hydrogenophilus</name>
    <dbReference type="NCBI Taxonomy" id="2291"/>
    <lineage>
        <taxon>Bacteria</taxon>
        <taxon>Pseudomonadati</taxon>
        <taxon>Thermodesulfobacteriota</taxon>
        <taxon>Desulfobacteria</taxon>
        <taxon>Desulfobacterales</taxon>
        <taxon>Desulfobacteraceae</taxon>
        <taxon>Desulfobacter</taxon>
    </lineage>
</organism>
<dbReference type="OrthoDB" id="5422755at2"/>
<dbReference type="EMBL" id="QLNI01000002">
    <property type="protein sequence ID" value="RAM03744.1"/>
    <property type="molecule type" value="Genomic_DNA"/>
</dbReference>
<dbReference type="EMBL" id="CP036313">
    <property type="protein sequence ID" value="QBH13493.1"/>
    <property type="molecule type" value="Genomic_DNA"/>
</dbReference>
<sequence length="149" mass="16018">MKTIIKNQNGFTLIEAMIAMMVLAVGILAINTMHISSTRGNASANKLTIAGSTGENIYETLTNQSYSDAVFDVGAHTISELTGFVLPGSISAATWNVTQWSNTDTVDNDGDGTTDEDDESDIKFVTLTMTYTDATAKTLTVNFLKSEVY</sequence>
<accession>A0A328FGJ2</accession>